<keyword evidence="3" id="KW-1185">Reference proteome</keyword>
<evidence type="ECO:0000313" key="3">
    <source>
        <dbReference type="Proteomes" id="UP001152622"/>
    </source>
</evidence>
<dbReference type="EMBL" id="JAINUF010000018">
    <property type="protein sequence ID" value="KAJ8337745.1"/>
    <property type="molecule type" value="Genomic_DNA"/>
</dbReference>
<dbReference type="Proteomes" id="UP001152622">
    <property type="component" value="Chromosome 18"/>
</dbReference>
<comment type="caution">
    <text evidence="2">The sequence shown here is derived from an EMBL/GenBank/DDBJ whole genome shotgun (WGS) entry which is preliminary data.</text>
</comment>
<organism evidence="2 3">
    <name type="scientific">Synaphobranchus kaupii</name>
    <name type="common">Kaup's arrowtooth eel</name>
    <dbReference type="NCBI Taxonomy" id="118154"/>
    <lineage>
        <taxon>Eukaryota</taxon>
        <taxon>Metazoa</taxon>
        <taxon>Chordata</taxon>
        <taxon>Craniata</taxon>
        <taxon>Vertebrata</taxon>
        <taxon>Euteleostomi</taxon>
        <taxon>Actinopterygii</taxon>
        <taxon>Neopterygii</taxon>
        <taxon>Teleostei</taxon>
        <taxon>Anguilliformes</taxon>
        <taxon>Synaphobranchidae</taxon>
        <taxon>Synaphobranchus</taxon>
    </lineage>
</organism>
<evidence type="ECO:0000313" key="2">
    <source>
        <dbReference type="EMBL" id="KAJ8337745.1"/>
    </source>
</evidence>
<evidence type="ECO:0000256" key="1">
    <source>
        <dbReference type="SAM" id="MobiDB-lite"/>
    </source>
</evidence>
<feature type="region of interest" description="Disordered" evidence="1">
    <location>
        <begin position="19"/>
        <end position="41"/>
    </location>
</feature>
<name>A0A9Q1EFF2_SYNKA</name>
<dbReference type="AlphaFoldDB" id="A0A9Q1EFF2"/>
<sequence>MYTFLTRDPKEINGEIRPSLRVPSRRPGGKIGGPTAQSATAIRDSRAETPAPPFLSLSAVTRQPAAFRSLSTRPAIRDTLCEAHAHISHERIPFSARAVCVAFGNGLSERAARSLGRRKRPLRSVRRDGYEAINGGPCGRISEVFQDLLTDTGTGGNALSGDQAALVGGVQVT</sequence>
<accession>A0A9Q1EFF2</accession>
<protein>
    <submittedName>
        <fullName evidence="2">Uncharacterized protein</fullName>
    </submittedName>
</protein>
<gene>
    <name evidence="2" type="ORF">SKAU_G00367110</name>
</gene>
<reference evidence="2" key="1">
    <citation type="journal article" date="2023" name="Science">
        <title>Genome structures resolve the early diversification of teleost fishes.</title>
        <authorList>
            <person name="Parey E."/>
            <person name="Louis A."/>
            <person name="Montfort J."/>
            <person name="Bouchez O."/>
            <person name="Roques C."/>
            <person name="Iampietro C."/>
            <person name="Lluch J."/>
            <person name="Castinel A."/>
            <person name="Donnadieu C."/>
            <person name="Desvignes T."/>
            <person name="Floi Bucao C."/>
            <person name="Jouanno E."/>
            <person name="Wen M."/>
            <person name="Mejri S."/>
            <person name="Dirks R."/>
            <person name="Jansen H."/>
            <person name="Henkel C."/>
            <person name="Chen W.J."/>
            <person name="Zahm M."/>
            <person name="Cabau C."/>
            <person name="Klopp C."/>
            <person name="Thompson A.W."/>
            <person name="Robinson-Rechavi M."/>
            <person name="Braasch I."/>
            <person name="Lecointre G."/>
            <person name="Bobe J."/>
            <person name="Postlethwait J.H."/>
            <person name="Berthelot C."/>
            <person name="Roest Crollius H."/>
            <person name="Guiguen Y."/>
        </authorList>
    </citation>
    <scope>NUCLEOTIDE SEQUENCE</scope>
    <source>
        <strain evidence="2">WJC10195</strain>
    </source>
</reference>
<proteinExistence type="predicted"/>